<evidence type="ECO:0000256" key="4">
    <source>
        <dbReference type="ARBA" id="ARBA00023027"/>
    </source>
</evidence>
<evidence type="ECO:0000313" key="9">
    <source>
        <dbReference type="EMBL" id="KRX03284.1"/>
    </source>
</evidence>
<evidence type="ECO:0000259" key="8">
    <source>
        <dbReference type="PROSITE" id="PS51352"/>
    </source>
</evidence>
<dbReference type="Pfam" id="PF13905">
    <property type="entry name" value="Thioredoxin_8"/>
    <property type="match status" value="1"/>
</dbReference>
<accession>A0A0V0QM36</accession>
<dbReference type="EC" id="1.8.1.8" evidence="1"/>
<organism evidence="9 10">
    <name type="scientific">Pseudocohnilembus persalinus</name>
    <name type="common">Ciliate</name>
    <dbReference type="NCBI Taxonomy" id="266149"/>
    <lineage>
        <taxon>Eukaryota</taxon>
        <taxon>Sar</taxon>
        <taxon>Alveolata</taxon>
        <taxon>Ciliophora</taxon>
        <taxon>Intramacronucleata</taxon>
        <taxon>Oligohymenophorea</taxon>
        <taxon>Scuticociliatia</taxon>
        <taxon>Philasterida</taxon>
        <taxon>Pseudocohnilembidae</taxon>
        <taxon>Pseudocohnilembus</taxon>
    </lineage>
</organism>
<dbReference type="InParanoid" id="A0A0V0QM36"/>
<gene>
    <name evidence="9" type="ORF">PPERSA_09192</name>
</gene>
<dbReference type="InterPro" id="IPR013766">
    <property type="entry name" value="Thioredoxin_domain"/>
</dbReference>
<dbReference type="InterPro" id="IPR036249">
    <property type="entry name" value="Thioredoxin-like_sf"/>
</dbReference>
<dbReference type="InterPro" id="IPR052259">
    <property type="entry name" value="Nucleoredoxin-like"/>
</dbReference>
<evidence type="ECO:0000313" key="10">
    <source>
        <dbReference type="Proteomes" id="UP000054937"/>
    </source>
</evidence>
<comment type="catalytic activity">
    <reaction evidence="6">
        <text>[protein]-dithiol + NAD(+) = [protein]-disulfide + NADH + H(+)</text>
        <dbReference type="Rhea" id="RHEA:18749"/>
        <dbReference type="Rhea" id="RHEA-COMP:10593"/>
        <dbReference type="Rhea" id="RHEA-COMP:10594"/>
        <dbReference type="ChEBI" id="CHEBI:15378"/>
        <dbReference type="ChEBI" id="CHEBI:29950"/>
        <dbReference type="ChEBI" id="CHEBI:50058"/>
        <dbReference type="ChEBI" id="CHEBI:57540"/>
        <dbReference type="ChEBI" id="CHEBI:57945"/>
        <dbReference type="EC" id="1.8.1.8"/>
    </reaction>
</comment>
<keyword evidence="2" id="KW-0677">Repeat</keyword>
<evidence type="ECO:0000256" key="2">
    <source>
        <dbReference type="ARBA" id="ARBA00022737"/>
    </source>
</evidence>
<feature type="domain" description="Thioredoxin" evidence="8">
    <location>
        <begin position="2"/>
        <end position="153"/>
    </location>
</feature>
<sequence length="155" mass="18001">MEQINKKKNILQIGVQFEGKNGLLEYNPLKNNKITCLYFSASYSPPCQAFTPLLSEFYNEVNSEDKVLEIILISLDKNKSDFQEYFSQMNWLAIPFDDSQNRTEKCVQQFQVEQIPKLIPFRPNGQLITKNGRQDVINDGIAAFDNWLKENQTEI</sequence>
<dbReference type="SUPFAM" id="SSF52833">
    <property type="entry name" value="Thioredoxin-like"/>
    <property type="match status" value="1"/>
</dbReference>
<proteinExistence type="inferred from homology"/>
<dbReference type="Proteomes" id="UP000054937">
    <property type="component" value="Unassembled WGS sequence"/>
</dbReference>
<dbReference type="CDD" id="cd02964">
    <property type="entry name" value="TryX_like_family"/>
    <property type="match status" value="1"/>
</dbReference>
<evidence type="ECO:0000256" key="6">
    <source>
        <dbReference type="ARBA" id="ARBA00047388"/>
    </source>
</evidence>
<evidence type="ECO:0000256" key="7">
    <source>
        <dbReference type="ARBA" id="ARBA00047804"/>
    </source>
</evidence>
<comment type="catalytic activity">
    <reaction evidence="7">
        <text>[protein]-dithiol + NADP(+) = [protein]-disulfide + NADPH + H(+)</text>
        <dbReference type="Rhea" id="RHEA:18753"/>
        <dbReference type="Rhea" id="RHEA-COMP:10593"/>
        <dbReference type="Rhea" id="RHEA-COMP:10594"/>
        <dbReference type="ChEBI" id="CHEBI:15378"/>
        <dbReference type="ChEBI" id="CHEBI:29950"/>
        <dbReference type="ChEBI" id="CHEBI:50058"/>
        <dbReference type="ChEBI" id="CHEBI:57783"/>
        <dbReference type="ChEBI" id="CHEBI:58349"/>
        <dbReference type="EC" id="1.8.1.8"/>
    </reaction>
</comment>
<reference evidence="9 10" key="1">
    <citation type="journal article" date="2015" name="Sci. Rep.">
        <title>Genome of the facultative scuticociliatosis pathogen Pseudocohnilembus persalinus provides insight into its virulence through horizontal gene transfer.</title>
        <authorList>
            <person name="Xiong J."/>
            <person name="Wang G."/>
            <person name="Cheng J."/>
            <person name="Tian M."/>
            <person name="Pan X."/>
            <person name="Warren A."/>
            <person name="Jiang C."/>
            <person name="Yuan D."/>
            <person name="Miao W."/>
        </authorList>
    </citation>
    <scope>NUCLEOTIDE SEQUENCE [LARGE SCALE GENOMIC DNA]</scope>
    <source>
        <strain evidence="9">36N120E</strain>
    </source>
</reference>
<dbReference type="EMBL" id="LDAU01000138">
    <property type="protein sequence ID" value="KRX03284.1"/>
    <property type="molecule type" value="Genomic_DNA"/>
</dbReference>
<comment type="similarity">
    <text evidence="5">Belongs to the nucleoredoxin family.</text>
</comment>
<dbReference type="PANTHER" id="PTHR13871">
    <property type="entry name" value="THIOREDOXIN"/>
    <property type="match status" value="1"/>
</dbReference>
<keyword evidence="3" id="KW-0560">Oxidoreductase</keyword>
<keyword evidence="10" id="KW-1185">Reference proteome</keyword>
<evidence type="ECO:0000256" key="3">
    <source>
        <dbReference type="ARBA" id="ARBA00023002"/>
    </source>
</evidence>
<dbReference type="OrthoDB" id="409136at2759"/>
<evidence type="ECO:0000256" key="1">
    <source>
        <dbReference type="ARBA" id="ARBA00012612"/>
    </source>
</evidence>
<protein>
    <recommendedName>
        <fullName evidence="1">protein-disulfide reductase</fullName>
        <ecNumber evidence="1">1.8.1.8</ecNumber>
    </recommendedName>
</protein>
<dbReference type="PROSITE" id="PS51352">
    <property type="entry name" value="THIOREDOXIN_2"/>
    <property type="match status" value="1"/>
</dbReference>
<keyword evidence="4" id="KW-0520">NAD</keyword>
<dbReference type="GO" id="GO:0047134">
    <property type="term" value="F:protein-disulfide reductase [NAD(P)H] activity"/>
    <property type="evidence" value="ECO:0007669"/>
    <property type="project" value="UniProtKB-EC"/>
</dbReference>
<dbReference type="Gene3D" id="3.40.30.10">
    <property type="entry name" value="Glutaredoxin"/>
    <property type="match status" value="1"/>
</dbReference>
<dbReference type="AlphaFoldDB" id="A0A0V0QM36"/>
<evidence type="ECO:0000256" key="5">
    <source>
        <dbReference type="ARBA" id="ARBA00025782"/>
    </source>
</evidence>
<dbReference type="InterPro" id="IPR012336">
    <property type="entry name" value="Thioredoxin-like_fold"/>
</dbReference>
<dbReference type="PANTHER" id="PTHR13871:SF96">
    <property type="entry name" value="THIOREDOXIN DOMAIN-CONTAINING PROTEIN"/>
    <property type="match status" value="1"/>
</dbReference>
<dbReference type="OMA" id="WPAIPYN"/>
<comment type="caution">
    <text evidence="9">The sequence shown here is derived from an EMBL/GenBank/DDBJ whole genome shotgun (WGS) entry which is preliminary data.</text>
</comment>
<name>A0A0V0QM36_PSEPJ</name>